<dbReference type="SMART" id="SM00825">
    <property type="entry name" value="PKS_KS"/>
    <property type="match status" value="1"/>
</dbReference>
<accession>A0A3B1DWY2</accession>
<reference evidence="4" key="1">
    <citation type="submission" date="2018-06" db="EMBL/GenBank/DDBJ databases">
        <authorList>
            <person name="Zhirakovskaya E."/>
        </authorList>
    </citation>
    <scope>NUCLEOTIDE SEQUENCE</scope>
</reference>
<organism evidence="4">
    <name type="scientific">hydrothermal vent metagenome</name>
    <dbReference type="NCBI Taxonomy" id="652676"/>
    <lineage>
        <taxon>unclassified sequences</taxon>
        <taxon>metagenomes</taxon>
        <taxon>ecological metagenomes</taxon>
    </lineage>
</organism>
<dbReference type="EC" id="2.3.1.179" evidence="4"/>
<dbReference type="SUPFAM" id="SSF53901">
    <property type="entry name" value="Thiolase-like"/>
    <property type="match status" value="2"/>
</dbReference>
<dbReference type="PANTHER" id="PTHR11712">
    <property type="entry name" value="POLYKETIDE SYNTHASE-RELATED"/>
    <property type="match status" value="1"/>
</dbReference>
<dbReference type="InterPro" id="IPR014031">
    <property type="entry name" value="Ketoacyl_synth_C"/>
</dbReference>
<dbReference type="EMBL" id="UOGL01000485">
    <property type="protein sequence ID" value="VAX40824.1"/>
    <property type="molecule type" value="Genomic_DNA"/>
</dbReference>
<dbReference type="PANTHER" id="PTHR11712:SF336">
    <property type="entry name" value="3-OXOACYL-[ACYL-CARRIER-PROTEIN] SYNTHASE, MITOCHONDRIAL"/>
    <property type="match status" value="1"/>
</dbReference>
<protein>
    <submittedName>
        <fullName evidence="4">3-oxoacyl-[acyl-carrier-protein] synthase, KASII</fullName>
        <ecNumber evidence="4">2.3.1.179</ecNumber>
    </submittedName>
</protein>
<dbReference type="PROSITE" id="PS52004">
    <property type="entry name" value="KS3_2"/>
    <property type="match status" value="1"/>
</dbReference>
<sequence length="330" mass="35129">HDAKFDFEDCNRQRFGCVVGTSKGGFQSFKKSAQQFANHPANHPDKSFPLAGLEEFPANRASVEVATTLNLQGAVLCPVAACATGLVSLMQGANLIANGYCDTVLAGSSDASLQEILLGSYNRMGVLAKNFENPQTACKPFDKTRNGFLVGEGAAMFLLEEAAFAEARGATPYAEWVTGHLATDISGLTSLEEDATSLTWLIQNCLQQAKMSPSEIDYINLHGTATRLNDIYETNALKKACGRTIYDIPCSSFKGALGHLLGAAGSVETAFSLLAMRDNIIPPTLNLTTPDPQCDLNYTPHIASSQTVNSLLKLSFGFGGHLAAAVLRAV</sequence>
<evidence type="ECO:0000313" key="4">
    <source>
        <dbReference type="EMBL" id="VAX40824.1"/>
    </source>
</evidence>
<proteinExistence type="inferred from homology"/>
<name>A0A3B1DWY2_9ZZZZ</name>
<dbReference type="Pfam" id="PF02801">
    <property type="entry name" value="Ketoacyl-synt_C"/>
    <property type="match status" value="1"/>
</dbReference>
<dbReference type="AlphaFoldDB" id="A0A3B1DWY2"/>
<evidence type="ECO:0000259" key="3">
    <source>
        <dbReference type="PROSITE" id="PS52004"/>
    </source>
</evidence>
<comment type="similarity">
    <text evidence="1">Belongs to the thiolase-like superfamily. Beta-ketoacyl-ACP synthases family.</text>
</comment>
<feature type="non-terminal residue" evidence="4">
    <location>
        <position position="1"/>
    </location>
</feature>
<dbReference type="GO" id="GO:0004315">
    <property type="term" value="F:3-oxoacyl-[acyl-carrier-protein] synthase activity"/>
    <property type="evidence" value="ECO:0007669"/>
    <property type="project" value="UniProtKB-EC"/>
</dbReference>
<dbReference type="InterPro" id="IPR020841">
    <property type="entry name" value="PKS_Beta-ketoAc_synthase_dom"/>
</dbReference>
<evidence type="ECO:0000256" key="1">
    <source>
        <dbReference type="ARBA" id="ARBA00008467"/>
    </source>
</evidence>
<feature type="domain" description="Ketosynthase family 3 (KS3)" evidence="3">
    <location>
        <begin position="1"/>
        <end position="329"/>
    </location>
</feature>
<dbReference type="InterPro" id="IPR014030">
    <property type="entry name" value="Ketoacyl_synth_N"/>
</dbReference>
<keyword evidence="2 4" id="KW-0808">Transferase</keyword>
<dbReference type="InterPro" id="IPR016039">
    <property type="entry name" value="Thiolase-like"/>
</dbReference>
<dbReference type="GO" id="GO:0006633">
    <property type="term" value="P:fatty acid biosynthetic process"/>
    <property type="evidence" value="ECO:0007669"/>
    <property type="project" value="TreeGrafter"/>
</dbReference>
<gene>
    <name evidence="4" type="ORF">MNBD_PLANCTO02-916</name>
</gene>
<dbReference type="CDD" id="cd00834">
    <property type="entry name" value="KAS_I_II"/>
    <property type="match status" value="1"/>
</dbReference>
<evidence type="ECO:0000256" key="2">
    <source>
        <dbReference type="ARBA" id="ARBA00022679"/>
    </source>
</evidence>
<keyword evidence="4" id="KW-0012">Acyltransferase</keyword>
<dbReference type="InterPro" id="IPR000794">
    <property type="entry name" value="Beta-ketoacyl_synthase"/>
</dbReference>
<dbReference type="Pfam" id="PF00109">
    <property type="entry name" value="ketoacyl-synt"/>
    <property type="match status" value="1"/>
</dbReference>
<dbReference type="Gene3D" id="3.40.47.10">
    <property type="match status" value="1"/>
</dbReference>